<name>A0ABQ9GQV3_9NEOP</name>
<protein>
    <submittedName>
        <fullName evidence="2">Uncharacterized protein</fullName>
    </submittedName>
</protein>
<reference evidence="2 3" key="1">
    <citation type="submission" date="2023-02" db="EMBL/GenBank/DDBJ databases">
        <title>LHISI_Scaffold_Assembly.</title>
        <authorList>
            <person name="Stuart O.P."/>
            <person name="Cleave R."/>
            <person name="Magrath M.J.L."/>
            <person name="Mikheyev A.S."/>
        </authorList>
    </citation>
    <scope>NUCLEOTIDE SEQUENCE [LARGE SCALE GENOMIC DNA]</scope>
    <source>
        <strain evidence="2">Daus_M_001</strain>
        <tissue evidence="2">Leg muscle</tissue>
    </source>
</reference>
<evidence type="ECO:0000313" key="2">
    <source>
        <dbReference type="EMBL" id="KAJ8874407.1"/>
    </source>
</evidence>
<comment type="caution">
    <text evidence="2">The sequence shown here is derived from an EMBL/GenBank/DDBJ whole genome shotgun (WGS) entry which is preliminary data.</text>
</comment>
<dbReference type="EMBL" id="JARBHB010000010">
    <property type="protein sequence ID" value="KAJ8874407.1"/>
    <property type="molecule type" value="Genomic_DNA"/>
</dbReference>
<keyword evidence="3" id="KW-1185">Reference proteome</keyword>
<gene>
    <name evidence="2" type="ORF">PR048_025256</name>
</gene>
<organism evidence="2 3">
    <name type="scientific">Dryococelus australis</name>
    <dbReference type="NCBI Taxonomy" id="614101"/>
    <lineage>
        <taxon>Eukaryota</taxon>
        <taxon>Metazoa</taxon>
        <taxon>Ecdysozoa</taxon>
        <taxon>Arthropoda</taxon>
        <taxon>Hexapoda</taxon>
        <taxon>Insecta</taxon>
        <taxon>Pterygota</taxon>
        <taxon>Neoptera</taxon>
        <taxon>Polyneoptera</taxon>
        <taxon>Phasmatodea</taxon>
        <taxon>Verophasmatodea</taxon>
        <taxon>Anareolatae</taxon>
        <taxon>Phasmatidae</taxon>
        <taxon>Eurycanthinae</taxon>
        <taxon>Dryococelus</taxon>
    </lineage>
</organism>
<sequence length="816" mass="89021">MKGRGKWEIPAKNPPTNAIVRHDSHLRKSGDPENLRISRRCETARQFCAYLVARRGDEACDERTWVARSPLPPLPGCHANRARFPEEFLLDFRAWESCKTMPLVGGFYFKDFQFSPSLDSGAALYSPRFTLIGSRDLDHAILCKRFSCEVSISRKFGAHPAWRETCHTTAILAHVTPKHVYCAPQRSLLVHGHQPLGCGVEFTAINRECPIRVDGNTARHARRSDEALGVRVSVARIAPSLLDLKRGLAWNLLKIGGILPTLELLYRCPSFHRTPSPLHPLYGDPCSIPGKVALECSRMGNVTDAIADIPRALKLPRTLHYFDYPSPPGRLEDRTDKYSELTGKEVTSRCLATRTEDEEDRLFVFCACTQHSPTPKAAVAQWLGSWPPTTAIRIVYPAGPLPNFRMWESCWTMPLASWFSLGTPVSPALAFQRRSILGSHVGNDGLLRVPTGKPAAPSCEARHWLQGPRDLLSAVEAAVCVVRTPTAATRPSSGGSAQCVALTAPGICHGATVLALASPPAPFLGLEAPLRTRAPAGAAATTPPPVLLLPRLALRPKAALIVQAMAVSFVFEQLAPSPATSDVYSTDASAEIRNAPGESGESIAAARRDGVVQFCSGSGRERLGKSCSAHAGYRIAAPRLRSRRVPGKVRTCIFVCLDHRARKMKSLNQWQVLRTVACSELFYKGKHRIPCVCGINATGCEVSWCLLSTVHTRRTQQEPATIVEPGGTGCTAATHERVARHPSRMCRCASVPAGREKGWKMYVFCVVKLHGLSGGPYLNLQSPGAMMVDEPLTAPSGRHIPSRASFIKPTPNHATR</sequence>
<dbReference type="Proteomes" id="UP001159363">
    <property type="component" value="Chromosome 9"/>
</dbReference>
<feature type="region of interest" description="Disordered" evidence="1">
    <location>
        <begin position="795"/>
        <end position="816"/>
    </location>
</feature>
<evidence type="ECO:0000313" key="3">
    <source>
        <dbReference type="Proteomes" id="UP001159363"/>
    </source>
</evidence>
<proteinExistence type="predicted"/>
<accession>A0ABQ9GQV3</accession>
<evidence type="ECO:0000256" key="1">
    <source>
        <dbReference type="SAM" id="MobiDB-lite"/>
    </source>
</evidence>